<dbReference type="Proteomes" id="UP000054324">
    <property type="component" value="Unassembled WGS sequence"/>
</dbReference>
<protein>
    <submittedName>
        <fullName evidence="1">Uncharacterized protein</fullName>
    </submittedName>
</protein>
<accession>A0A074ZCW5</accession>
<dbReference type="EMBL" id="KL597001">
    <property type="protein sequence ID" value="KER21035.1"/>
    <property type="molecule type" value="Genomic_DNA"/>
</dbReference>
<feature type="non-terminal residue" evidence="1">
    <location>
        <position position="1"/>
    </location>
</feature>
<sequence>KHEGCPSLDRGSRDAEVGFKPRTFRSVNTRSNHFYCFGLGLDNLAVSQPSGLLRVAWRLGDKRVLQLYDRYCNTVKICTKVGILSDCPRLDRGSREAEVGFEPQTLRSVNSRCNHFDHLAPGVINSEMDSWINSCLPEGKPESSHQLLISDCFATRIPCAKLGEFAYPTAQNVGLNVSHSILSTINTPVTADEIQLEMADY</sequence>
<name>A0A074ZCW5_OPIVI</name>
<organism evidence="1 2">
    <name type="scientific">Opisthorchis viverrini</name>
    <name type="common">Southeast Asian liver fluke</name>
    <dbReference type="NCBI Taxonomy" id="6198"/>
    <lineage>
        <taxon>Eukaryota</taxon>
        <taxon>Metazoa</taxon>
        <taxon>Spiralia</taxon>
        <taxon>Lophotrochozoa</taxon>
        <taxon>Platyhelminthes</taxon>
        <taxon>Trematoda</taxon>
        <taxon>Digenea</taxon>
        <taxon>Opisthorchiida</taxon>
        <taxon>Opisthorchiata</taxon>
        <taxon>Opisthorchiidae</taxon>
        <taxon>Opisthorchis</taxon>
    </lineage>
</organism>
<evidence type="ECO:0000313" key="2">
    <source>
        <dbReference type="Proteomes" id="UP000054324"/>
    </source>
</evidence>
<gene>
    <name evidence="1" type="ORF">T265_15184</name>
</gene>
<proteinExistence type="predicted"/>
<keyword evidence="2" id="KW-1185">Reference proteome</keyword>
<dbReference type="RefSeq" id="XP_009175229.1">
    <property type="nucleotide sequence ID" value="XM_009176965.1"/>
</dbReference>
<dbReference type="CTD" id="20329349"/>
<dbReference type="AlphaFoldDB" id="A0A074ZCW5"/>
<dbReference type="KEGG" id="ovi:T265_15184"/>
<evidence type="ECO:0000313" key="1">
    <source>
        <dbReference type="EMBL" id="KER21035.1"/>
    </source>
</evidence>
<reference evidence="1 2" key="1">
    <citation type="submission" date="2013-11" db="EMBL/GenBank/DDBJ databases">
        <title>Opisthorchis viverrini - life in the bile duct.</title>
        <authorList>
            <person name="Young N.D."/>
            <person name="Nagarajan N."/>
            <person name="Lin S.J."/>
            <person name="Korhonen P.K."/>
            <person name="Jex A.R."/>
            <person name="Hall R.S."/>
            <person name="Safavi-Hemami H."/>
            <person name="Kaewkong W."/>
            <person name="Bertrand D."/>
            <person name="Gao S."/>
            <person name="Seet Q."/>
            <person name="Wongkham S."/>
            <person name="Teh B.T."/>
            <person name="Wongkham C."/>
            <person name="Intapan P.M."/>
            <person name="Maleewong W."/>
            <person name="Yang X."/>
            <person name="Hu M."/>
            <person name="Wang Z."/>
            <person name="Hofmann A."/>
            <person name="Sternberg P.W."/>
            <person name="Tan P."/>
            <person name="Wang J."/>
            <person name="Gasser R.B."/>
        </authorList>
    </citation>
    <scope>NUCLEOTIDE SEQUENCE [LARGE SCALE GENOMIC DNA]</scope>
</reference>
<dbReference type="GeneID" id="20329349"/>